<proteinExistence type="predicted"/>
<dbReference type="RefSeq" id="XP_005772396.1">
    <property type="nucleotide sequence ID" value="XM_005772339.1"/>
</dbReference>
<feature type="compositionally biased region" description="Basic residues" evidence="1">
    <location>
        <begin position="265"/>
        <end position="277"/>
    </location>
</feature>
<dbReference type="HOGENOM" id="CLU_1006226_0_0_1"/>
<accession>A0A0D3J8Y2</accession>
<dbReference type="AlphaFoldDB" id="A0A0D3J8Y2"/>
<dbReference type="PaxDb" id="2903-EOD19967"/>
<reference evidence="2" key="2">
    <citation type="submission" date="2024-10" db="UniProtKB">
        <authorList>
            <consortium name="EnsemblProtists"/>
        </authorList>
    </citation>
    <scope>IDENTIFICATION</scope>
</reference>
<evidence type="ECO:0000313" key="3">
    <source>
        <dbReference type="Proteomes" id="UP000013827"/>
    </source>
</evidence>
<feature type="region of interest" description="Disordered" evidence="1">
    <location>
        <begin position="215"/>
        <end position="277"/>
    </location>
</feature>
<name>A0A0D3J8Y2_EMIH1</name>
<dbReference type="EnsemblProtists" id="EOD19967">
    <property type="protein sequence ID" value="EOD19967"/>
    <property type="gene ID" value="EMIHUDRAFT_421643"/>
</dbReference>
<keyword evidence="3" id="KW-1185">Reference proteome</keyword>
<reference evidence="3" key="1">
    <citation type="journal article" date="2013" name="Nature">
        <title>Pan genome of the phytoplankton Emiliania underpins its global distribution.</title>
        <authorList>
            <person name="Read B.A."/>
            <person name="Kegel J."/>
            <person name="Klute M.J."/>
            <person name="Kuo A."/>
            <person name="Lefebvre S.C."/>
            <person name="Maumus F."/>
            <person name="Mayer C."/>
            <person name="Miller J."/>
            <person name="Monier A."/>
            <person name="Salamov A."/>
            <person name="Young J."/>
            <person name="Aguilar M."/>
            <person name="Claverie J.M."/>
            <person name="Frickenhaus S."/>
            <person name="Gonzalez K."/>
            <person name="Herman E.K."/>
            <person name="Lin Y.C."/>
            <person name="Napier J."/>
            <person name="Ogata H."/>
            <person name="Sarno A.F."/>
            <person name="Shmutz J."/>
            <person name="Schroeder D."/>
            <person name="de Vargas C."/>
            <person name="Verret F."/>
            <person name="von Dassow P."/>
            <person name="Valentin K."/>
            <person name="Van de Peer Y."/>
            <person name="Wheeler G."/>
            <person name="Dacks J.B."/>
            <person name="Delwiche C.F."/>
            <person name="Dyhrman S.T."/>
            <person name="Glockner G."/>
            <person name="John U."/>
            <person name="Richards T."/>
            <person name="Worden A.Z."/>
            <person name="Zhang X."/>
            <person name="Grigoriev I.V."/>
            <person name="Allen A.E."/>
            <person name="Bidle K."/>
            <person name="Borodovsky M."/>
            <person name="Bowler C."/>
            <person name="Brownlee C."/>
            <person name="Cock J.M."/>
            <person name="Elias M."/>
            <person name="Gladyshev V.N."/>
            <person name="Groth M."/>
            <person name="Guda C."/>
            <person name="Hadaegh A."/>
            <person name="Iglesias-Rodriguez M.D."/>
            <person name="Jenkins J."/>
            <person name="Jones B.M."/>
            <person name="Lawson T."/>
            <person name="Leese F."/>
            <person name="Lindquist E."/>
            <person name="Lobanov A."/>
            <person name="Lomsadze A."/>
            <person name="Malik S.B."/>
            <person name="Marsh M.E."/>
            <person name="Mackinder L."/>
            <person name="Mock T."/>
            <person name="Mueller-Roeber B."/>
            <person name="Pagarete A."/>
            <person name="Parker M."/>
            <person name="Probert I."/>
            <person name="Quesneville H."/>
            <person name="Raines C."/>
            <person name="Rensing S.A."/>
            <person name="Riano-Pachon D.M."/>
            <person name="Richier S."/>
            <person name="Rokitta S."/>
            <person name="Shiraiwa Y."/>
            <person name="Soanes D.M."/>
            <person name="van der Giezen M."/>
            <person name="Wahlund T.M."/>
            <person name="Williams B."/>
            <person name="Wilson W."/>
            <person name="Wolfe G."/>
            <person name="Wurch L.L."/>
        </authorList>
    </citation>
    <scope>NUCLEOTIDE SEQUENCE</scope>
</reference>
<evidence type="ECO:0008006" key="4">
    <source>
        <dbReference type="Google" id="ProtNLM"/>
    </source>
</evidence>
<dbReference type="GeneID" id="17265465"/>
<protein>
    <recommendedName>
        <fullName evidence="4">RPA-interacting protein N-terminal domain-containing protein</fullName>
    </recommendedName>
</protein>
<dbReference type="Proteomes" id="UP000013827">
    <property type="component" value="Unassembled WGS sequence"/>
</dbReference>
<sequence length="277" mass="30345">MDDSVFSPSHRPPPPSVWEAARFKAASKRNQIAKLARHIECERLRFRRSPPGALEEAASPPRKASPPPPGGVWADAKRRKPWVRPLEASHPLPRGRWACGTPLAERLAESEAAAFEKLQGECLQLERADVWYSAFSACQVCSGRIFSASSDPVTLQFGVCGCVVAFEMELQAATVAPPTLAPDPAVLLAKKALKELDLLTVAMTAAPLLHSILSAATPPARRKGNNQRRPPAPQPRRRRARRGMPREAREAMKGCGARRGATCRAAHRQSNKARRLR</sequence>
<organism evidence="2 3">
    <name type="scientific">Emiliania huxleyi (strain CCMP1516)</name>
    <dbReference type="NCBI Taxonomy" id="280463"/>
    <lineage>
        <taxon>Eukaryota</taxon>
        <taxon>Haptista</taxon>
        <taxon>Haptophyta</taxon>
        <taxon>Prymnesiophyceae</taxon>
        <taxon>Isochrysidales</taxon>
        <taxon>Noelaerhabdaceae</taxon>
        <taxon>Emiliania</taxon>
    </lineage>
</organism>
<feature type="compositionally biased region" description="Low complexity" evidence="1">
    <location>
        <begin position="254"/>
        <end position="264"/>
    </location>
</feature>
<evidence type="ECO:0000256" key="1">
    <source>
        <dbReference type="SAM" id="MobiDB-lite"/>
    </source>
</evidence>
<dbReference type="KEGG" id="ehx:EMIHUDRAFT_421643"/>
<evidence type="ECO:0000313" key="2">
    <source>
        <dbReference type="EnsemblProtists" id="EOD19967"/>
    </source>
</evidence>
<feature type="region of interest" description="Disordered" evidence="1">
    <location>
        <begin position="50"/>
        <end position="77"/>
    </location>
</feature>